<dbReference type="SUPFAM" id="SSF56601">
    <property type="entry name" value="beta-lactamase/transpeptidase-like"/>
    <property type="match status" value="1"/>
</dbReference>
<proteinExistence type="predicted"/>
<name>A0A562SWZ8_9BACT</name>
<dbReference type="Gene3D" id="3.40.710.10">
    <property type="entry name" value="DD-peptidase/beta-lactamase superfamily"/>
    <property type="match status" value="1"/>
</dbReference>
<dbReference type="InterPro" id="IPR001466">
    <property type="entry name" value="Beta-lactam-related"/>
</dbReference>
<dbReference type="AlphaFoldDB" id="A0A562SWZ8"/>
<dbReference type="Pfam" id="PF00144">
    <property type="entry name" value="Beta-lactamase"/>
    <property type="match status" value="1"/>
</dbReference>
<organism evidence="3 4">
    <name type="scientific">Lacibacter cauensis</name>
    <dbReference type="NCBI Taxonomy" id="510947"/>
    <lineage>
        <taxon>Bacteria</taxon>
        <taxon>Pseudomonadati</taxon>
        <taxon>Bacteroidota</taxon>
        <taxon>Chitinophagia</taxon>
        <taxon>Chitinophagales</taxon>
        <taxon>Chitinophagaceae</taxon>
        <taxon>Lacibacter</taxon>
    </lineage>
</organism>
<dbReference type="PANTHER" id="PTHR46825">
    <property type="entry name" value="D-ALANYL-D-ALANINE-CARBOXYPEPTIDASE/ENDOPEPTIDASE AMPH"/>
    <property type="match status" value="1"/>
</dbReference>
<reference evidence="3 4" key="1">
    <citation type="journal article" date="2015" name="Stand. Genomic Sci.">
        <title>Genomic Encyclopedia of Bacterial and Archaeal Type Strains, Phase III: the genomes of soil and plant-associated and newly described type strains.</title>
        <authorList>
            <person name="Whitman W.B."/>
            <person name="Woyke T."/>
            <person name="Klenk H.P."/>
            <person name="Zhou Y."/>
            <person name="Lilburn T.G."/>
            <person name="Beck B.J."/>
            <person name="De Vos P."/>
            <person name="Vandamme P."/>
            <person name="Eisen J.A."/>
            <person name="Garrity G."/>
            <person name="Hugenholtz P."/>
            <person name="Kyrpides N.C."/>
        </authorList>
    </citation>
    <scope>NUCLEOTIDE SEQUENCE [LARGE SCALE GENOMIC DNA]</scope>
    <source>
        <strain evidence="3 4">CGMCC 1.7271</strain>
    </source>
</reference>
<comment type="caution">
    <text evidence="3">The sequence shown here is derived from an EMBL/GenBank/DDBJ whole genome shotgun (WGS) entry which is preliminary data.</text>
</comment>
<keyword evidence="4" id="KW-1185">Reference proteome</keyword>
<sequence length="560" mass="63019">MKSICIYMTLLAAQILWGQGTKNTAVKELPLRNVFTTNIEATLDAVFNQAYPAHSPGATVLLAKADTILYRKAFGMANLELNVQMKPETVLQLASITKQFTSVAVLMLMEQGKLSLKDPLSKYIADFPRGNEITLHHLLNHTSGIKSYTNLPEFRTKTRLDMTPEEIIAVFKSQPLDFKPGERFAYSNSGYVLLGYIIEQLSGMSYNDFIQKIIFDRLGMKNSSYADTYKIIPNRANGYQLYEGNYENAEYMSTTVPYAAGSLMSTIDDMFRWNRAMHNNLLITERTKQLAFTNYRLNNGTYSNYGYGWYVNEIEGISTVEHPGGMNGFTTAGIYVPQKDIYAIVLSNRDDGVGAEMITLKAVATLLGKPITSDVAVSLKENDLKKWEGAYQFEDVVRFITLEKGVLYSKREGGRPKALVPLSANVYRLENSLATYKFSFKNGKRQVLYEERISKSIGVETDKKPFTEKEAIVLTPKILSRYTGVYELQPGFQIEITLKKDRLFAKASGQPEVELIAEADNRFFIREIGARIVFNQSPEGVVNSLTFSQGADKTEGKKIR</sequence>
<protein>
    <submittedName>
        <fullName evidence="3">CubicO group peptidase (Beta-lactamase class C family)</fullName>
    </submittedName>
</protein>
<dbReference type="Proteomes" id="UP000316167">
    <property type="component" value="Unassembled WGS sequence"/>
</dbReference>
<dbReference type="InterPro" id="IPR050491">
    <property type="entry name" value="AmpC-like"/>
</dbReference>
<gene>
    <name evidence="3" type="ORF">IQ13_0939</name>
</gene>
<dbReference type="Pfam" id="PF11954">
    <property type="entry name" value="DUF3471"/>
    <property type="match status" value="1"/>
</dbReference>
<evidence type="ECO:0000259" key="2">
    <source>
        <dbReference type="Pfam" id="PF11954"/>
    </source>
</evidence>
<evidence type="ECO:0000259" key="1">
    <source>
        <dbReference type="Pfam" id="PF00144"/>
    </source>
</evidence>
<feature type="domain" description="Beta-lactamase-related" evidence="1">
    <location>
        <begin position="52"/>
        <end position="356"/>
    </location>
</feature>
<feature type="domain" description="Peptidase S12 Pab87-related C-terminal" evidence="2">
    <location>
        <begin position="471"/>
        <end position="548"/>
    </location>
</feature>
<dbReference type="InterPro" id="IPR021860">
    <property type="entry name" value="Peptidase_S12_Pab87-rel_C"/>
</dbReference>
<dbReference type="PANTHER" id="PTHR46825:SF9">
    <property type="entry name" value="BETA-LACTAMASE-RELATED DOMAIN-CONTAINING PROTEIN"/>
    <property type="match status" value="1"/>
</dbReference>
<dbReference type="InterPro" id="IPR012338">
    <property type="entry name" value="Beta-lactam/transpept-like"/>
</dbReference>
<dbReference type="EMBL" id="VLLE01000002">
    <property type="protein sequence ID" value="TWI85771.1"/>
    <property type="molecule type" value="Genomic_DNA"/>
</dbReference>
<evidence type="ECO:0000313" key="4">
    <source>
        <dbReference type="Proteomes" id="UP000316167"/>
    </source>
</evidence>
<accession>A0A562SWZ8</accession>
<evidence type="ECO:0000313" key="3">
    <source>
        <dbReference type="EMBL" id="TWI85771.1"/>
    </source>
</evidence>